<organism evidence="2 3">
    <name type="scientific">Periconia macrospinosa</name>
    <dbReference type="NCBI Taxonomy" id="97972"/>
    <lineage>
        <taxon>Eukaryota</taxon>
        <taxon>Fungi</taxon>
        <taxon>Dikarya</taxon>
        <taxon>Ascomycota</taxon>
        <taxon>Pezizomycotina</taxon>
        <taxon>Dothideomycetes</taxon>
        <taxon>Pleosporomycetidae</taxon>
        <taxon>Pleosporales</taxon>
        <taxon>Massarineae</taxon>
        <taxon>Periconiaceae</taxon>
        <taxon>Periconia</taxon>
    </lineage>
</organism>
<dbReference type="EMBL" id="KZ805370">
    <property type="protein sequence ID" value="PVI00647.1"/>
    <property type="molecule type" value="Genomic_DNA"/>
</dbReference>
<gene>
    <name evidence="2" type="ORF">DM02DRAFT_614202</name>
</gene>
<accession>A0A2V1DR53</accession>
<feature type="chain" id="PRO_5016063372" evidence="1">
    <location>
        <begin position="20"/>
        <end position="193"/>
    </location>
</feature>
<name>A0A2V1DR53_9PLEO</name>
<dbReference type="Proteomes" id="UP000244855">
    <property type="component" value="Unassembled WGS sequence"/>
</dbReference>
<protein>
    <submittedName>
        <fullName evidence="2">Uncharacterized protein</fullName>
    </submittedName>
</protein>
<keyword evidence="3" id="KW-1185">Reference proteome</keyword>
<evidence type="ECO:0000256" key="1">
    <source>
        <dbReference type="SAM" id="SignalP"/>
    </source>
</evidence>
<keyword evidence="1" id="KW-0732">Signal</keyword>
<sequence length="193" mass="20888">MHLHSTLLALAATTSLTVAVLMPHIPDHFGVFISHNYNNGTKVIESLSDPGLVPIVTHDPTVHTRRAKFGRAAKSALHEKRRTDCWGHRLDSSGVDRSIKGLAEAVGSGKEIRTGPDTTVLMGIIVEAVITYYCISRPNSVGNLDSNDAWHAHNQMNSNCGQYMSGWFGWPGSVEIVGRAREGTEICNAGGPF</sequence>
<reference evidence="2 3" key="1">
    <citation type="journal article" date="2018" name="Sci. Rep.">
        <title>Comparative genomics provides insights into the lifestyle and reveals functional heterogeneity of dark septate endophytic fungi.</title>
        <authorList>
            <person name="Knapp D.G."/>
            <person name="Nemeth J.B."/>
            <person name="Barry K."/>
            <person name="Hainaut M."/>
            <person name="Henrissat B."/>
            <person name="Johnson J."/>
            <person name="Kuo A."/>
            <person name="Lim J.H.P."/>
            <person name="Lipzen A."/>
            <person name="Nolan M."/>
            <person name="Ohm R.A."/>
            <person name="Tamas L."/>
            <person name="Grigoriev I.V."/>
            <person name="Spatafora J.W."/>
            <person name="Nagy L.G."/>
            <person name="Kovacs G.M."/>
        </authorList>
    </citation>
    <scope>NUCLEOTIDE SEQUENCE [LARGE SCALE GENOMIC DNA]</scope>
    <source>
        <strain evidence="2 3">DSE2036</strain>
    </source>
</reference>
<dbReference type="AlphaFoldDB" id="A0A2V1DR53"/>
<evidence type="ECO:0000313" key="3">
    <source>
        <dbReference type="Proteomes" id="UP000244855"/>
    </source>
</evidence>
<proteinExistence type="predicted"/>
<feature type="signal peptide" evidence="1">
    <location>
        <begin position="1"/>
        <end position="19"/>
    </location>
</feature>
<dbReference type="OrthoDB" id="3768082at2759"/>
<evidence type="ECO:0000313" key="2">
    <source>
        <dbReference type="EMBL" id="PVI00647.1"/>
    </source>
</evidence>